<reference evidence="1 2" key="1">
    <citation type="submission" date="2019-02" db="EMBL/GenBank/DDBJ databases">
        <title>Kribbella capetownensis sp. nov. and Kribbella speibonae sp. nov., isolated from soil.</title>
        <authorList>
            <person name="Curtis S.M."/>
            <person name="Norton I."/>
            <person name="Everest G.J."/>
            <person name="Meyers P.R."/>
        </authorList>
    </citation>
    <scope>NUCLEOTIDE SEQUENCE [LARGE SCALE GENOMIC DNA]</scope>
    <source>
        <strain evidence="1 2">YM55</strain>
    </source>
</reference>
<dbReference type="RefSeq" id="WP_131497498.1">
    <property type="nucleotide sequence ID" value="NZ_SJKC01000003.1"/>
</dbReference>
<sequence length="294" mass="32255">MMTELVTVDNLAEYLTDRFPEAAVDIAAMYVDDDPAWLVTAELVRDVFVSRIFRRAVVDRDVKVLDLCYSAVEDMLSAGDAQVCRSVREYVVPAVLSSAQWAGDTRLRGGPLLAGAIDSERGGRGWRTSDVDYHDRRPLRSASIGVHGYHGVLYAHAYRPHADGGSGIVRPFLAMPSDVEPEVAGSRLAVLIRDVFSSEIQESAHDVAELLKFVGDVEWRDFHTNARTVTIIVAEDSFRACVSPRHKRQDGDWFGSRPGELLDVADWREAAALGRAVLTALAISSTTGWNAPAS</sequence>
<protein>
    <submittedName>
        <fullName evidence="1">Uncharacterized protein</fullName>
    </submittedName>
</protein>
<evidence type="ECO:0000313" key="2">
    <source>
        <dbReference type="Proteomes" id="UP000294225"/>
    </source>
</evidence>
<dbReference type="AlphaFoldDB" id="A0A4R0INS0"/>
<evidence type="ECO:0000313" key="1">
    <source>
        <dbReference type="EMBL" id="TCC35301.1"/>
    </source>
</evidence>
<name>A0A4R0INS0_9ACTN</name>
<gene>
    <name evidence="1" type="ORF">E0H92_21285</name>
</gene>
<accession>A0A4R0INS0</accession>
<proteinExistence type="predicted"/>
<organism evidence="1 2">
    <name type="scientific">Kribbella speibonae</name>
    <dbReference type="NCBI Taxonomy" id="1572660"/>
    <lineage>
        <taxon>Bacteria</taxon>
        <taxon>Bacillati</taxon>
        <taxon>Actinomycetota</taxon>
        <taxon>Actinomycetes</taxon>
        <taxon>Propionibacteriales</taxon>
        <taxon>Kribbellaceae</taxon>
        <taxon>Kribbella</taxon>
    </lineage>
</organism>
<comment type="caution">
    <text evidence="1">The sequence shown here is derived from an EMBL/GenBank/DDBJ whole genome shotgun (WGS) entry which is preliminary data.</text>
</comment>
<dbReference type="Proteomes" id="UP000294225">
    <property type="component" value="Unassembled WGS sequence"/>
</dbReference>
<dbReference type="EMBL" id="SJKC01000003">
    <property type="protein sequence ID" value="TCC35301.1"/>
    <property type="molecule type" value="Genomic_DNA"/>
</dbReference>